<sequence>MAHLERRISELESELELKEQEASRMRSENAQLSKDVMMIRKEEAYFRRRAAELEGELVCVRKGQVNVDISSEALSRMGRHKKRFVYRSEEKADYLDFAVFRSAVMARTKRKYWKPIVGFALGVTIKEISAWEATKLCPARWLNEVDFLSDAAFQPTSHRHWAADNQDALRTVLSEHANDLLAAQCLTERLGFVILESSVAYYRRKMFRAHELRKRPQIKSKSVVHIC</sequence>
<dbReference type="KEGG" id="mmes:MMSR116_08135"/>
<dbReference type="RefSeq" id="WP_158168617.1">
    <property type="nucleotide sequence ID" value="NZ_CP043538.1"/>
</dbReference>
<accession>A0A6B9FGC4</accession>
<reference evidence="2 3" key="1">
    <citation type="journal article" date="2012" name="Genet. Mol. Biol.">
        <title>Analysis of 16S rRNA and mxaF genes revealing insights into Methylobacterium niche-specific plant association.</title>
        <authorList>
            <person name="Dourado M.N."/>
            <person name="Andreote F.D."/>
            <person name="Dini-Andreote F."/>
            <person name="Conti R."/>
            <person name="Araujo J.M."/>
            <person name="Araujo W.L."/>
        </authorList>
    </citation>
    <scope>NUCLEOTIDE SEQUENCE [LARGE SCALE GENOMIC DNA]</scope>
    <source>
        <strain evidence="2 3">SR1.6/6</strain>
    </source>
</reference>
<protein>
    <submittedName>
        <fullName evidence="2">Uncharacterized protein</fullName>
    </submittedName>
</protein>
<gene>
    <name evidence="2" type="ORF">MMSR116_08135</name>
</gene>
<evidence type="ECO:0000313" key="3">
    <source>
        <dbReference type="Proteomes" id="UP000012488"/>
    </source>
</evidence>
<dbReference type="AlphaFoldDB" id="A0A6B9FGC4"/>
<evidence type="ECO:0000313" key="2">
    <source>
        <dbReference type="EMBL" id="QGY01853.1"/>
    </source>
</evidence>
<dbReference type="EMBL" id="CP043538">
    <property type="protein sequence ID" value="QGY01853.1"/>
    <property type="molecule type" value="Genomic_DNA"/>
</dbReference>
<dbReference type="Proteomes" id="UP000012488">
    <property type="component" value="Chromosome"/>
</dbReference>
<proteinExistence type="predicted"/>
<name>A0A6B9FGC4_9HYPH</name>
<organism evidence="2 3">
    <name type="scientific">Methylobacterium mesophilicum SR1.6/6</name>
    <dbReference type="NCBI Taxonomy" id="908290"/>
    <lineage>
        <taxon>Bacteria</taxon>
        <taxon>Pseudomonadati</taxon>
        <taxon>Pseudomonadota</taxon>
        <taxon>Alphaproteobacteria</taxon>
        <taxon>Hyphomicrobiales</taxon>
        <taxon>Methylobacteriaceae</taxon>
        <taxon>Methylobacterium</taxon>
    </lineage>
</organism>
<feature type="coiled-coil region" evidence="1">
    <location>
        <begin position="1"/>
        <end position="35"/>
    </location>
</feature>
<reference evidence="2 3" key="2">
    <citation type="journal article" date="2013" name="Genome Announc.">
        <title>Draft Genome Sequence of Methylobacterium mesophilicum Strain SR1.6/6, Isolated from Citrus sinensis.</title>
        <authorList>
            <person name="Marinho Almeida D."/>
            <person name="Dini-Andreote F."/>
            <person name="Camargo Neves A.A."/>
            <person name="Juca Ramos R.T."/>
            <person name="Andreote F.D."/>
            <person name="Carneiro A.R."/>
            <person name="Oliveira de Souza Lima A."/>
            <person name="Caracciolo Gomes de Sa P.H."/>
            <person name="Ribeiro Barbosa M.S."/>
            <person name="Araujo W.L."/>
            <person name="Silva A."/>
        </authorList>
    </citation>
    <scope>NUCLEOTIDE SEQUENCE [LARGE SCALE GENOMIC DNA]</scope>
    <source>
        <strain evidence="2 3">SR1.6/6</strain>
    </source>
</reference>
<keyword evidence="1" id="KW-0175">Coiled coil</keyword>
<evidence type="ECO:0000256" key="1">
    <source>
        <dbReference type="SAM" id="Coils"/>
    </source>
</evidence>